<organism evidence="4">
    <name type="scientific">Noctiluca scintillans</name>
    <name type="common">Sea sparkle</name>
    <name type="synonym">Red tide dinoflagellate</name>
    <dbReference type="NCBI Taxonomy" id="2966"/>
    <lineage>
        <taxon>Eukaryota</taxon>
        <taxon>Sar</taxon>
        <taxon>Alveolata</taxon>
        <taxon>Dinophyceae</taxon>
        <taxon>Noctilucales</taxon>
        <taxon>Noctilucaceae</taxon>
        <taxon>Noctiluca</taxon>
    </lineage>
</organism>
<evidence type="ECO:0000259" key="3">
    <source>
        <dbReference type="PROSITE" id="PS50042"/>
    </source>
</evidence>
<dbReference type="SMART" id="SM00100">
    <property type="entry name" value="cNMP"/>
    <property type="match status" value="1"/>
</dbReference>
<dbReference type="Pfam" id="PF00027">
    <property type="entry name" value="cNMP_binding"/>
    <property type="match status" value="1"/>
</dbReference>
<name>A0A7S1B0Z2_NOCSC</name>
<evidence type="ECO:0000256" key="1">
    <source>
        <dbReference type="SAM" id="MobiDB-lite"/>
    </source>
</evidence>
<gene>
    <name evidence="4" type="ORF">NSCI0253_LOCUS45412</name>
</gene>
<feature type="compositionally biased region" description="Low complexity" evidence="1">
    <location>
        <begin position="600"/>
        <end position="609"/>
    </location>
</feature>
<dbReference type="InterPro" id="IPR051413">
    <property type="entry name" value="K/Na_HCN_channel"/>
</dbReference>
<dbReference type="InterPro" id="IPR000595">
    <property type="entry name" value="cNMP-bd_dom"/>
</dbReference>
<dbReference type="GO" id="GO:0098855">
    <property type="term" value="C:HCN channel complex"/>
    <property type="evidence" value="ECO:0007669"/>
    <property type="project" value="TreeGrafter"/>
</dbReference>
<dbReference type="PANTHER" id="PTHR45689">
    <property type="entry name" value="I[[H]] CHANNEL, ISOFORM E"/>
    <property type="match status" value="1"/>
</dbReference>
<reference evidence="4" key="1">
    <citation type="submission" date="2021-01" db="EMBL/GenBank/DDBJ databases">
        <authorList>
            <person name="Corre E."/>
            <person name="Pelletier E."/>
            <person name="Niang G."/>
            <person name="Scheremetjew M."/>
            <person name="Finn R."/>
            <person name="Kale V."/>
            <person name="Holt S."/>
            <person name="Cochrane G."/>
            <person name="Meng A."/>
            <person name="Brown T."/>
            <person name="Cohen L."/>
        </authorList>
    </citation>
    <scope>NUCLEOTIDE SEQUENCE</scope>
</reference>
<keyword evidence="2" id="KW-0812">Transmembrane</keyword>
<feature type="transmembrane region" description="Helical" evidence="2">
    <location>
        <begin position="268"/>
        <end position="289"/>
    </location>
</feature>
<dbReference type="AlphaFoldDB" id="A0A7S1B0Z2"/>
<accession>A0A7S1B0Z2</accession>
<feature type="region of interest" description="Disordered" evidence="1">
    <location>
        <begin position="598"/>
        <end position="617"/>
    </location>
</feature>
<feature type="transmembrane region" description="Helical" evidence="2">
    <location>
        <begin position="309"/>
        <end position="329"/>
    </location>
</feature>
<evidence type="ECO:0000313" key="4">
    <source>
        <dbReference type="EMBL" id="CAD8871055.1"/>
    </source>
</evidence>
<proteinExistence type="predicted"/>
<dbReference type="GO" id="GO:0005249">
    <property type="term" value="F:voltage-gated potassium channel activity"/>
    <property type="evidence" value="ECO:0007669"/>
    <property type="project" value="TreeGrafter"/>
</dbReference>
<feature type="transmembrane region" description="Helical" evidence="2">
    <location>
        <begin position="130"/>
        <end position="153"/>
    </location>
</feature>
<dbReference type="GO" id="GO:0035725">
    <property type="term" value="P:sodium ion transmembrane transport"/>
    <property type="evidence" value="ECO:0007669"/>
    <property type="project" value="TreeGrafter"/>
</dbReference>
<dbReference type="Gene3D" id="2.60.120.10">
    <property type="entry name" value="Jelly Rolls"/>
    <property type="match status" value="1"/>
</dbReference>
<dbReference type="InterPro" id="IPR018490">
    <property type="entry name" value="cNMP-bd_dom_sf"/>
</dbReference>
<dbReference type="PANTHER" id="PTHR45689:SF15">
    <property type="entry name" value="TETRAMERIC POTASSIUM-SELECTIVE CYCLIC NUCLEOTIDE GATED CHANNEL"/>
    <property type="match status" value="1"/>
</dbReference>
<keyword evidence="2" id="KW-1133">Transmembrane helix</keyword>
<feature type="compositionally biased region" description="Polar residues" evidence="1">
    <location>
        <begin position="688"/>
        <end position="698"/>
    </location>
</feature>
<protein>
    <recommendedName>
        <fullName evidence="3">Cyclic nucleotide-binding domain-containing protein</fullName>
    </recommendedName>
</protein>
<feature type="transmembrane region" description="Helical" evidence="2">
    <location>
        <begin position="336"/>
        <end position="358"/>
    </location>
</feature>
<sequence length="795" mass="86969">MDLLAESDVEDLAFEGALHFSLPASVDEGHVGLGMERSPLCSPHSKSADCHLAPCHDASSERLRRGTTQTKFGVPWPQHGTSASLKVVLSHLRKGTLAHGFDLDGTTLDGSAPEWFFFRACGWRSHMVALLLRSIALWAAMMSPLACACDMYGSRAWLFPEPVRWADYLAGVAYGVGAVGVRFRTGIWDDVAQGEHVSSWTVCARTLLSGTFWADVLSLATLCVVPDGGEGAWRRFLPLAALFRLWRLSPGNIALHSIPGASSHYLSALWLVCCIFLVSHLYACLWLLTIDLSGSLPATTWADSGLLSIYTHSLFSGAGTLCGIGAPTPENDVEKLVLAILFPTSATLSAVLLARIVVVSSMITIVSNRHHEHMAYIESAASQLGVEPQLRRKIVAYHHFLQRHHNPEWYEVLLNPLPQQLLRDLKTELFRHFIREASLLRNLDIDRVVELIFAFEEFIYCPGDIIVRHGDPGESMFFIIKGSCDILSESHIHLAVKNKGDYFGEICLLFPNQVRRTAHVRARTFCVVAMLTQAKFDRIVGEDSPMRSLMRQRIHNFSNVSLPSVPLRSATAVMMDSHHAEASGISCPTRSCLAPRERVSPVCQSSSSVPPSPELWSEREVMQELKFVSLGDEQAGVAASGVPLSPGTKPRTPSGSPAGKPRTPSGSPAGPSAGSPAGTRRRTPPAGSPSSVVTPSPANQMSLAVRRRLHASAWQQRDEAVEDRWRRLVQQGEELLVAMGAPTDDLEMQTADESPGSILRPRDLNNLLDVSSSGREVGCWPWHKLPPAVHEVPVV</sequence>
<evidence type="ECO:0000256" key="2">
    <source>
        <dbReference type="SAM" id="Phobius"/>
    </source>
</evidence>
<feature type="domain" description="Cyclic nucleotide-binding" evidence="3">
    <location>
        <begin position="439"/>
        <end position="557"/>
    </location>
</feature>
<dbReference type="SUPFAM" id="SSF51206">
    <property type="entry name" value="cAMP-binding domain-like"/>
    <property type="match status" value="1"/>
</dbReference>
<feature type="compositionally biased region" description="Low complexity" evidence="1">
    <location>
        <begin position="664"/>
        <end position="678"/>
    </location>
</feature>
<dbReference type="InterPro" id="IPR014710">
    <property type="entry name" value="RmlC-like_jellyroll"/>
</dbReference>
<dbReference type="CDD" id="cd00038">
    <property type="entry name" value="CAP_ED"/>
    <property type="match status" value="1"/>
</dbReference>
<dbReference type="GO" id="GO:0003254">
    <property type="term" value="P:regulation of membrane depolarization"/>
    <property type="evidence" value="ECO:0007669"/>
    <property type="project" value="TreeGrafter"/>
</dbReference>
<dbReference type="EMBL" id="HBFQ01064075">
    <property type="protein sequence ID" value="CAD8871055.1"/>
    <property type="molecule type" value="Transcribed_RNA"/>
</dbReference>
<keyword evidence="2" id="KW-0472">Membrane</keyword>
<feature type="region of interest" description="Disordered" evidence="1">
    <location>
        <begin position="638"/>
        <end position="698"/>
    </location>
</feature>
<dbReference type="PROSITE" id="PS50042">
    <property type="entry name" value="CNMP_BINDING_3"/>
    <property type="match status" value="1"/>
</dbReference>